<dbReference type="Pfam" id="PF06974">
    <property type="entry name" value="WS_DGAT_C"/>
    <property type="match status" value="1"/>
</dbReference>
<evidence type="ECO:0000256" key="2">
    <source>
        <dbReference type="ARBA" id="ARBA00004586"/>
    </source>
</evidence>
<evidence type="ECO:0000256" key="3">
    <source>
        <dbReference type="ARBA" id="ARBA00004771"/>
    </source>
</evidence>
<dbReference type="PANTHER" id="PTHR31650">
    <property type="entry name" value="O-ACYLTRANSFERASE (WSD1-LIKE) FAMILY PROTEIN"/>
    <property type="match status" value="1"/>
</dbReference>
<dbReference type="GO" id="GO:0047196">
    <property type="term" value="F:long-chain-alcohol O-fatty-acyltransferase activity"/>
    <property type="evidence" value="ECO:0007669"/>
    <property type="project" value="UniProtKB-EC"/>
</dbReference>
<dbReference type="InterPro" id="IPR004255">
    <property type="entry name" value="O-acyltransferase_WSD1_N"/>
</dbReference>
<dbReference type="GO" id="GO:0019432">
    <property type="term" value="P:triglyceride biosynthetic process"/>
    <property type="evidence" value="ECO:0007669"/>
    <property type="project" value="TreeGrafter"/>
</dbReference>
<evidence type="ECO:0000259" key="11">
    <source>
        <dbReference type="Pfam" id="PF03007"/>
    </source>
</evidence>
<organism evidence="13 14">
    <name type="scientific">Thlaspi arvense</name>
    <name type="common">Field penny-cress</name>
    <dbReference type="NCBI Taxonomy" id="13288"/>
    <lineage>
        <taxon>Eukaryota</taxon>
        <taxon>Viridiplantae</taxon>
        <taxon>Streptophyta</taxon>
        <taxon>Embryophyta</taxon>
        <taxon>Tracheophyta</taxon>
        <taxon>Spermatophyta</taxon>
        <taxon>Magnoliopsida</taxon>
        <taxon>eudicotyledons</taxon>
        <taxon>Gunneridae</taxon>
        <taxon>Pentapetalae</taxon>
        <taxon>rosids</taxon>
        <taxon>malvids</taxon>
        <taxon>Brassicales</taxon>
        <taxon>Brassicaceae</taxon>
        <taxon>Thlaspideae</taxon>
        <taxon>Thlaspi</taxon>
    </lineage>
</organism>
<dbReference type="SUPFAM" id="SSF52777">
    <property type="entry name" value="CoA-dependent acyltransferases"/>
    <property type="match status" value="1"/>
</dbReference>
<keyword evidence="6" id="KW-0256">Endoplasmic reticulum</keyword>
<dbReference type="AlphaFoldDB" id="A0AAU9SS72"/>
<dbReference type="GO" id="GO:0005789">
    <property type="term" value="C:endoplasmic reticulum membrane"/>
    <property type="evidence" value="ECO:0007669"/>
    <property type="project" value="UniProtKB-SubCell"/>
</dbReference>
<evidence type="ECO:0000313" key="13">
    <source>
        <dbReference type="EMBL" id="CAH2070113.1"/>
    </source>
</evidence>
<evidence type="ECO:0000313" key="14">
    <source>
        <dbReference type="Proteomes" id="UP000836841"/>
    </source>
</evidence>
<evidence type="ECO:0000256" key="5">
    <source>
        <dbReference type="ARBA" id="ARBA00022679"/>
    </source>
</evidence>
<accession>A0AAU9SS72</accession>
<comment type="similarity">
    <text evidence="8">In the N-terminal section; belongs to the long-chain O-acyltransferase family.</text>
</comment>
<proteinExistence type="inferred from homology"/>
<evidence type="ECO:0000256" key="6">
    <source>
        <dbReference type="ARBA" id="ARBA00022824"/>
    </source>
</evidence>
<gene>
    <name evidence="13" type="ORF">TAV2_LOCUS21877</name>
</gene>
<feature type="domain" description="O-acyltransferase WSD1 C-terminal" evidence="12">
    <location>
        <begin position="326"/>
        <end position="470"/>
    </location>
</feature>
<keyword evidence="14" id="KW-1185">Reference proteome</keyword>
<evidence type="ECO:0008006" key="15">
    <source>
        <dbReference type="Google" id="ProtNLM"/>
    </source>
</evidence>
<evidence type="ECO:0000256" key="10">
    <source>
        <dbReference type="ARBA" id="ARBA00048109"/>
    </source>
</evidence>
<comment type="pathway">
    <text evidence="3">Glycerolipid metabolism; triacylglycerol biosynthesis.</text>
</comment>
<comment type="pathway">
    <text evidence="4">Lipid metabolism.</text>
</comment>
<dbReference type="InterPro" id="IPR009721">
    <property type="entry name" value="O-acyltransferase_WSD1_C"/>
</dbReference>
<comment type="catalytic activity">
    <reaction evidence="9">
        <text>a long chain fatty alcohol + a fatty acyl-CoA = a long-chain alcohol wax ester + CoA</text>
        <dbReference type="Rhea" id="RHEA:38443"/>
        <dbReference type="ChEBI" id="CHEBI:17135"/>
        <dbReference type="ChEBI" id="CHEBI:57287"/>
        <dbReference type="ChEBI" id="CHEBI:77636"/>
        <dbReference type="ChEBI" id="CHEBI:235323"/>
        <dbReference type="EC" id="2.3.1.75"/>
    </reaction>
</comment>
<dbReference type="PANTHER" id="PTHR31650:SF44">
    <property type="entry name" value="WAX ESTER SYNTHASE_DIACYLGLYCEROL ACYLTRANSFERASE 10-RELATED"/>
    <property type="match status" value="1"/>
</dbReference>
<dbReference type="Proteomes" id="UP000836841">
    <property type="component" value="Chromosome 6"/>
</dbReference>
<dbReference type="GO" id="GO:0004144">
    <property type="term" value="F:diacylglycerol O-acyltransferase activity"/>
    <property type="evidence" value="ECO:0007669"/>
    <property type="project" value="UniProtKB-EC"/>
</dbReference>
<evidence type="ECO:0000256" key="7">
    <source>
        <dbReference type="ARBA" id="ARBA00023315"/>
    </source>
</evidence>
<protein>
    <recommendedName>
        <fullName evidence="15">Diacylglycerol O-acyltransferase</fullName>
    </recommendedName>
</protein>
<dbReference type="GO" id="GO:0005886">
    <property type="term" value="C:plasma membrane"/>
    <property type="evidence" value="ECO:0007669"/>
    <property type="project" value="UniProtKB-SubCell"/>
</dbReference>
<evidence type="ECO:0000259" key="12">
    <source>
        <dbReference type="Pfam" id="PF06974"/>
    </source>
</evidence>
<keyword evidence="7" id="KW-0012">Acyltransferase</keyword>
<reference evidence="13 14" key="1">
    <citation type="submission" date="2022-03" db="EMBL/GenBank/DDBJ databases">
        <authorList>
            <person name="Nunn A."/>
            <person name="Chopra R."/>
            <person name="Nunn A."/>
            <person name="Contreras Garrido A."/>
        </authorList>
    </citation>
    <scope>NUCLEOTIDE SEQUENCE [LARGE SCALE GENOMIC DNA]</scope>
</reference>
<dbReference type="InterPro" id="IPR045034">
    <property type="entry name" value="O-acyltransferase_WSD1-like"/>
</dbReference>
<evidence type="ECO:0000256" key="4">
    <source>
        <dbReference type="ARBA" id="ARBA00005189"/>
    </source>
</evidence>
<evidence type="ECO:0000256" key="9">
    <source>
        <dbReference type="ARBA" id="ARBA00047604"/>
    </source>
</evidence>
<keyword evidence="5" id="KW-0808">Transferase</keyword>
<comment type="catalytic activity">
    <reaction evidence="10">
        <text>an acyl-CoA + a 1,2-diacyl-sn-glycerol = a triacyl-sn-glycerol + CoA</text>
        <dbReference type="Rhea" id="RHEA:10868"/>
        <dbReference type="ChEBI" id="CHEBI:17815"/>
        <dbReference type="ChEBI" id="CHEBI:57287"/>
        <dbReference type="ChEBI" id="CHEBI:58342"/>
        <dbReference type="ChEBI" id="CHEBI:64615"/>
        <dbReference type="EC" id="2.3.1.20"/>
    </reaction>
</comment>
<evidence type="ECO:0000256" key="1">
    <source>
        <dbReference type="ARBA" id="ARBA00004162"/>
    </source>
</evidence>
<evidence type="ECO:0000256" key="8">
    <source>
        <dbReference type="ARBA" id="ARBA00024360"/>
    </source>
</evidence>
<dbReference type="EMBL" id="OU466862">
    <property type="protein sequence ID" value="CAH2070113.1"/>
    <property type="molecule type" value="Genomic_DNA"/>
</dbReference>
<name>A0AAU9SS72_THLAR</name>
<comment type="subcellular location">
    <subcellularLocation>
        <location evidence="1">Cell membrane</location>
        <topology evidence="1">Single-pass membrane protein</topology>
    </subcellularLocation>
    <subcellularLocation>
        <location evidence="2">Endoplasmic reticulum membrane</location>
    </subcellularLocation>
</comment>
<sequence>MPKREEEEEPLSPMARVFQSPGMDNCIVITIGFKEKINVDFILNDLKHNVSKHPRFSSKLSDNGAKWIKTDVDVEDHVFTPNIDSEEMGEDGESFVDDYISRLTVIPLDRSRPLWDIHILNVKTSDAEAVTVIRSHHALGDGVSLMSLLLASTRKTSNLDEFPTIITSSKRRKTVFQGLTNKGWFFRSILAICYAAKLIWNTIADFFLLLATILFLKDTETPLKGGVSVQKNFCHRIVSLDDLKLIKTATNMTINDVLLGVTQAALSGYLNRLYDKKNAEDGTSKSNRNNLPSKLRFRAGVAVNLRHNIGFKALADMMAKDSKCRWGNYMSFIIFPMSISLETDPLVYLSKAKSTMDRKKHSFHSALVYLTTGFVFKTLGAKVGAALFNRPVLHTTTSISNIVGPMEKISFHGNPIAYIAPSSYGHSQPLVIHFLSYAKKMVISIGVDPTVIPDPHKLLDEIEESLKAMKASLCEKAYSRT</sequence>
<dbReference type="Pfam" id="PF03007">
    <property type="entry name" value="WS_DGAT_cat"/>
    <property type="match status" value="1"/>
</dbReference>
<feature type="domain" description="O-acyltransferase WSD1-like N-terminal" evidence="11">
    <location>
        <begin position="59"/>
        <end position="257"/>
    </location>
</feature>